<evidence type="ECO:0000313" key="2">
    <source>
        <dbReference type="EMBL" id="CDW98723.1"/>
    </source>
</evidence>
<sequence length="90" mass="10267">MDIYRFQFKHMSEMTSYLKGKVLEQKQLLDYMIVVQSQNAGLTSCTKLCDAAHRDLEETRKENLALRREIQALRSPPIKTEDGSASDSSA</sequence>
<dbReference type="Proteomes" id="UP000242770">
    <property type="component" value="Unassembled WGS sequence"/>
</dbReference>
<evidence type="ECO:0000256" key="1">
    <source>
        <dbReference type="SAM" id="MobiDB-lite"/>
    </source>
</evidence>
<reference evidence="3" key="1">
    <citation type="submission" date="2014-06" db="EMBL/GenBank/DDBJ databases">
        <authorList>
            <person name="Berkman P.J."/>
        </authorList>
    </citation>
    <scope>NUCLEOTIDE SEQUENCE [LARGE SCALE GENOMIC DNA]</scope>
</reference>
<dbReference type="EMBL" id="CCFA01003632">
    <property type="protein sequence ID" value="CDW98723.1"/>
    <property type="molecule type" value="Genomic_DNA"/>
</dbReference>
<name>A0A0F7SCU5_9BASI</name>
<proteinExistence type="predicted"/>
<dbReference type="AlphaFoldDB" id="A0A0F7SCU5"/>
<keyword evidence="3" id="KW-1185">Reference proteome</keyword>
<evidence type="ECO:0000313" key="3">
    <source>
        <dbReference type="Proteomes" id="UP000242770"/>
    </source>
</evidence>
<accession>A0A0F7SCU5</accession>
<organism evidence="2 3">
    <name type="scientific">Sporisorium scitamineum</name>
    <dbReference type="NCBI Taxonomy" id="49012"/>
    <lineage>
        <taxon>Eukaryota</taxon>
        <taxon>Fungi</taxon>
        <taxon>Dikarya</taxon>
        <taxon>Basidiomycota</taxon>
        <taxon>Ustilaginomycotina</taxon>
        <taxon>Ustilaginomycetes</taxon>
        <taxon>Ustilaginales</taxon>
        <taxon>Ustilaginaceae</taxon>
        <taxon>Sporisorium</taxon>
    </lineage>
</organism>
<gene>
    <name evidence="2" type="primary">SSCI61020.1</name>
</gene>
<protein>
    <submittedName>
        <fullName evidence="2">Uncharacterized protein</fullName>
    </submittedName>
</protein>
<feature type="region of interest" description="Disordered" evidence="1">
    <location>
        <begin position="68"/>
        <end position="90"/>
    </location>
</feature>